<keyword evidence="6" id="KW-0460">Magnesium</keyword>
<protein>
    <recommendedName>
        <fullName evidence="8">Glucosyl-3-phosphoglycerate synthase</fullName>
        <ecNumber evidence="7">2.4.1.266</ecNumber>
    </recommendedName>
</protein>
<dbReference type="PANTHER" id="PTHR48090">
    <property type="entry name" value="UNDECAPRENYL-PHOSPHATE 4-DEOXY-4-FORMAMIDO-L-ARABINOSE TRANSFERASE-RELATED"/>
    <property type="match status" value="1"/>
</dbReference>
<comment type="catalytic activity">
    <reaction evidence="9">
        <text>(2R)-3-phosphoglycerate + UDP-alpha-D-glucose = (2R)-2-O-(alpha-D-glucopyranosyl)-3-phospho-glycerate + UDP + H(+)</text>
        <dbReference type="Rhea" id="RHEA:31319"/>
        <dbReference type="ChEBI" id="CHEBI:15378"/>
        <dbReference type="ChEBI" id="CHEBI:58223"/>
        <dbReference type="ChEBI" id="CHEBI:58272"/>
        <dbReference type="ChEBI" id="CHEBI:58885"/>
        <dbReference type="ChEBI" id="CHEBI:62600"/>
        <dbReference type="EC" id="2.4.1.266"/>
    </reaction>
    <physiologicalReaction direction="left-to-right" evidence="9">
        <dbReference type="Rhea" id="RHEA:31320"/>
    </physiologicalReaction>
</comment>
<dbReference type="Pfam" id="PF00535">
    <property type="entry name" value="Glycos_transf_2"/>
    <property type="match status" value="1"/>
</dbReference>
<dbReference type="GO" id="GO:0016757">
    <property type="term" value="F:glycosyltransferase activity"/>
    <property type="evidence" value="ECO:0007669"/>
    <property type="project" value="UniProtKB-KW"/>
</dbReference>
<evidence type="ECO:0000313" key="12">
    <source>
        <dbReference type="EMBL" id="MBB4661633.1"/>
    </source>
</evidence>
<dbReference type="InterPro" id="IPR029044">
    <property type="entry name" value="Nucleotide-diphossugar_trans"/>
</dbReference>
<organism evidence="12 13">
    <name type="scientific">Conexibacter arvalis</name>
    <dbReference type="NCBI Taxonomy" id="912552"/>
    <lineage>
        <taxon>Bacteria</taxon>
        <taxon>Bacillati</taxon>
        <taxon>Actinomycetota</taxon>
        <taxon>Thermoleophilia</taxon>
        <taxon>Solirubrobacterales</taxon>
        <taxon>Conexibacteraceae</taxon>
        <taxon>Conexibacter</taxon>
    </lineage>
</organism>
<sequence length="331" mass="35199">MTSISTQKQVERWLARRSYRSEDYPLRRLAELRRASDAAGRGGVSVVLPAREVAATIGSILDSLAALREAGVVDELVVVDAASADGTAAIAAEHGGRVVQESELLSAHGPARGKGDALWRSLVATAGEVVVFVDADTENFDDRFVRGLIGPLLEESAVAFVKGAFRRPFKLGETTVPDAGGRVTELVARPLLNLHVPELAGFRQPLAGEFAARRALLEQLPFPVGYGVEIATLIDAYRVAGLDALAQVDLGERQNRHQPLRALSAMAFAVLIAAERRVRADSLAALPDARPIAFPTADGVELRTVAVEERPPLAQVRAASGPEAAGEGRRS</sequence>
<dbReference type="InterPro" id="IPR050256">
    <property type="entry name" value="Glycosyltransferase_2"/>
</dbReference>
<keyword evidence="13" id="KW-1185">Reference proteome</keyword>
<evidence type="ECO:0000256" key="5">
    <source>
        <dbReference type="ARBA" id="ARBA00022679"/>
    </source>
</evidence>
<evidence type="ECO:0000256" key="3">
    <source>
        <dbReference type="ARBA" id="ARBA00006739"/>
    </source>
</evidence>
<feature type="domain" description="Glycosyltransferase 2-like" evidence="11">
    <location>
        <begin position="45"/>
        <end position="161"/>
    </location>
</feature>
<evidence type="ECO:0000256" key="6">
    <source>
        <dbReference type="ARBA" id="ARBA00022842"/>
    </source>
</evidence>
<dbReference type="PANTHER" id="PTHR48090:SF10">
    <property type="entry name" value="GLUCOSYL-3-PHOSPHOGLYCERATE SYNTHASE"/>
    <property type="match status" value="1"/>
</dbReference>
<evidence type="ECO:0000259" key="11">
    <source>
        <dbReference type="Pfam" id="PF00535"/>
    </source>
</evidence>
<dbReference type="NCBIfam" id="NF010496">
    <property type="entry name" value="PRK13915.1"/>
    <property type="match status" value="1"/>
</dbReference>
<evidence type="ECO:0000256" key="4">
    <source>
        <dbReference type="ARBA" id="ARBA00022676"/>
    </source>
</evidence>
<comment type="cofactor">
    <cofactor evidence="1">
        <name>Mn(2+)</name>
        <dbReference type="ChEBI" id="CHEBI:29035"/>
    </cofactor>
</comment>
<keyword evidence="5 12" id="KW-0808">Transferase</keyword>
<dbReference type="Proteomes" id="UP000585272">
    <property type="component" value="Unassembled WGS sequence"/>
</dbReference>
<dbReference type="EMBL" id="JACHNU010000001">
    <property type="protein sequence ID" value="MBB4661633.1"/>
    <property type="molecule type" value="Genomic_DNA"/>
</dbReference>
<evidence type="ECO:0000313" key="13">
    <source>
        <dbReference type="Proteomes" id="UP000585272"/>
    </source>
</evidence>
<comment type="caution">
    <text evidence="12">The sequence shown here is derived from an EMBL/GenBank/DDBJ whole genome shotgun (WGS) entry which is preliminary data.</text>
</comment>
<name>A0A840IBM5_9ACTN</name>
<comment type="cofactor">
    <cofactor evidence="2">
        <name>Mg(2+)</name>
        <dbReference type="ChEBI" id="CHEBI:18420"/>
    </cofactor>
</comment>
<dbReference type="AlphaFoldDB" id="A0A840IBM5"/>
<dbReference type="EC" id="2.4.1.266" evidence="7"/>
<evidence type="ECO:0000256" key="10">
    <source>
        <dbReference type="ARBA" id="ARBA00048997"/>
    </source>
</evidence>
<reference evidence="12 13" key="1">
    <citation type="submission" date="2020-08" db="EMBL/GenBank/DDBJ databases">
        <title>Genomic Encyclopedia of Archaeal and Bacterial Type Strains, Phase II (KMG-II): from individual species to whole genera.</title>
        <authorList>
            <person name="Goeker M."/>
        </authorList>
    </citation>
    <scope>NUCLEOTIDE SEQUENCE [LARGE SCALE GENOMIC DNA]</scope>
    <source>
        <strain evidence="12 13">DSM 23288</strain>
    </source>
</reference>
<dbReference type="SUPFAM" id="SSF53448">
    <property type="entry name" value="Nucleotide-diphospho-sugar transferases"/>
    <property type="match status" value="1"/>
</dbReference>
<evidence type="ECO:0000256" key="1">
    <source>
        <dbReference type="ARBA" id="ARBA00001936"/>
    </source>
</evidence>
<evidence type="ECO:0000256" key="9">
    <source>
        <dbReference type="ARBA" id="ARBA00048689"/>
    </source>
</evidence>
<keyword evidence="4 12" id="KW-0328">Glycosyltransferase</keyword>
<comment type="similarity">
    <text evidence="3">Belongs to the glycosyltransferase 2 family.</text>
</comment>
<proteinExistence type="inferred from homology"/>
<dbReference type="Gene3D" id="3.90.550.10">
    <property type="entry name" value="Spore Coat Polysaccharide Biosynthesis Protein SpsA, Chain A"/>
    <property type="match status" value="1"/>
</dbReference>
<dbReference type="InterPro" id="IPR001173">
    <property type="entry name" value="Glyco_trans_2-like"/>
</dbReference>
<dbReference type="RefSeq" id="WP_221242823.1">
    <property type="nucleotide sequence ID" value="NZ_JACHNU010000001.1"/>
</dbReference>
<evidence type="ECO:0000256" key="7">
    <source>
        <dbReference type="ARBA" id="ARBA00039022"/>
    </source>
</evidence>
<evidence type="ECO:0000256" key="2">
    <source>
        <dbReference type="ARBA" id="ARBA00001946"/>
    </source>
</evidence>
<accession>A0A840IBM5</accession>
<gene>
    <name evidence="12" type="ORF">BDZ31_001206</name>
</gene>
<evidence type="ECO:0000256" key="8">
    <source>
        <dbReference type="ARBA" id="ARBA00040894"/>
    </source>
</evidence>
<comment type="catalytic activity">
    <reaction evidence="10">
        <text>an NDP-alpha-D-glucose + (2R)-3-phosphoglycerate = (2R)-2-O-(alpha-D-glucopyranosyl)-3-phospho-glycerate + a ribonucleoside 5'-diphosphate + H(+)</text>
        <dbReference type="Rhea" id="RHEA:47244"/>
        <dbReference type="ChEBI" id="CHEBI:15378"/>
        <dbReference type="ChEBI" id="CHEBI:57930"/>
        <dbReference type="ChEBI" id="CHEBI:58272"/>
        <dbReference type="ChEBI" id="CHEBI:62600"/>
        <dbReference type="ChEBI" id="CHEBI:76533"/>
        <dbReference type="EC" id="2.4.1.266"/>
    </reaction>
    <physiologicalReaction direction="left-to-right" evidence="10">
        <dbReference type="Rhea" id="RHEA:47245"/>
    </physiologicalReaction>
</comment>